<evidence type="ECO:0000313" key="4">
    <source>
        <dbReference type="Proteomes" id="UP000286045"/>
    </source>
</evidence>
<name>A0A439DIT3_9PEZI</name>
<organism evidence="3 4">
    <name type="scientific">Xylaria grammica</name>
    <dbReference type="NCBI Taxonomy" id="363999"/>
    <lineage>
        <taxon>Eukaryota</taxon>
        <taxon>Fungi</taxon>
        <taxon>Dikarya</taxon>
        <taxon>Ascomycota</taxon>
        <taxon>Pezizomycotina</taxon>
        <taxon>Sordariomycetes</taxon>
        <taxon>Xylariomycetidae</taxon>
        <taxon>Xylariales</taxon>
        <taxon>Xylariaceae</taxon>
        <taxon>Xylaria</taxon>
    </lineage>
</organism>
<dbReference type="Pfam" id="PF17648">
    <property type="entry name" value="Luciferase"/>
    <property type="match status" value="1"/>
</dbReference>
<gene>
    <name evidence="3" type="ORF">EKO27_g796</name>
</gene>
<dbReference type="PANTHER" id="PTHR38695:SF1">
    <property type="entry name" value="AMINO ACID PERMEASE_ SLC12A DOMAIN-CONTAINING PROTEIN"/>
    <property type="match status" value="1"/>
</dbReference>
<dbReference type="STRING" id="363999.A0A439DIT3"/>
<comment type="caution">
    <text evidence="3">The sequence shown here is derived from an EMBL/GenBank/DDBJ whole genome shotgun (WGS) entry which is preliminary data.</text>
</comment>
<dbReference type="EMBL" id="RYZI01000010">
    <property type="protein sequence ID" value="RWA14319.1"/>
    <property type="molecule type" value="Genomic_DNA"/>
</dbReference>
<keyword evidence="1" id="KW-0472">Membrane</keyword>
<protein>
    <recommendedName>
        <fullName evidence="2">Luciferase domain-containing protein</fullName>
    </recommendedName>
</protein>
<dbReference type="AlphaFoldDB" id="A0A439DIT3"/>
<feature type="domain" description="Luciferase" evidence="2">
    <location>
        <begin position="211"/>
        <end position="283"/>
    </location>
</feature>
<dbReference type="InterPro" id="IPR040841">
    <property type="entry name" value="Luciferase_dom"/>
</dbReference>
<evidence type="ECO:0000256" key="1">
    <source>
        <dbReference type="SAM" id="Phobius"/>
    </source>
</evidence>
<keyword evidence="1" id="KW-1133">Transmembrane helix</keyword>
<evidence type="ECO:0000259" key="2">
    <source>
        <dbReference type="Pfam" id="PF17648"/>
    </source>
</evidence>
<proteinExistence type="predicted"/>
<keyword evidence="4" id="KW-1185">Reference proteome</keyword>
<reference evidence="3 4" key="1">
    <citation type="submission" date="2018-12" db="EMBL/GenBank/DDBJ databases">
        <title>Draft genome sequence of Xylaria grammica IHI A82.</title>
        <authorList>
            <person name="Buettner E."/>
            <person name="Kellner H."/>
        </authorList>
    </citation>
    <scope>NUCLEOTIDE SEQUENCE [LARGE SCALE GENOMIC DNA]</scope>
    <source>
        <strain evidence="3 4">IHI A82</strain>
    </source>
</reference>
<accession>A0A439DIT3</accession>
<dbReference type="InterPro" id="IPR048273">
    <property type="entry name" value="Luciferase"/>
</dbReference>
<dbReference type="Proteomes" id="UP000286045">
    <property type="component" value="Unassembled WGS sequence"/>
</dbReference>
<sequence length="300" mass="33537">MATSLTQADLLSTQSLLPESSPTENKTPPYFSVTIRQDSLTVTLDGPTIFILAASLIFAIHFLQPATVAVLIGLGTVILFVHNDYQNFIKLGPGGTPSTFVGYVRINWLKLWALRDPFDPLPPDQTAQPASGILAKKPLPYRCGPRPRVVGIAPQRQVNQFGSRECYLALRRILENHGQSHTEEMGIGTSCFEKHGLGLFSRYPVNNTCQGEICHVHNSDHSLHLNLHPEDAKEVIEKGWGQRHPLTSRCFLFKMPVPRQFTMVYAPRTRDELKVVCQIIEAAGWWVVAKDIRMDMLGEV</sequence>
<feature type="transmembrane region" description="Helical" evidence="1">
    <location>
        <begin position="49"/>
        <end position="81"/>
    </location>
</feature>
<evidence type="ECO:0000313" key="3">
    <source>
        <dbReference type="EMBL" id="RWA14319.1"/>
    </source>
</evidence>
<dbReference type="PANTHER" id="PTHR38695">
    <property type="entry name" value="AMINO ACID PERMEASE_ SLC12A DOMAIN-CONTAINING PROTEIN"/>
    <property type="match status" value="1"/>
</dbReference>
<keyword evidence="1" id="KW-0812">Transmembrane</keyword>